<dbReference type="SMART" id="SM00052">
    <property type="entry name" value="EAL"/>
    <property type="match status" value="1"/>
</dbReference>
<evidence type="ECO:0000313" key="4">
    <source>
        <dbReference type="EMBL" id="WAJ70850.1"/>
    </source>
</evidence>
<name>A0ABY7AMR5_9ALTE</name>
<dbReference type="RefSeq" id="WP_268075195.1">
    <property type="nucleotide sequence ID" value="NZ_CP109965.1"/>
</dbReference>
<dbReference type="InterPro" id="IPR000160">
    <property type="entry name" value="GGDEF_dom"/>
</dbReference>
<dbReference type="Gene3D" id="2.60.40.2380">
    <property type="match status" value="1"/>
</dbReference>
<dbReference type="PROSITE" id="PS50883">
    <property type="entry name" value="EAL"/>
    <property type="match status" value="1"/>
</dbReference>
<dbReference type="InterPro" id="IPR011622">
    <property type="entry name" value="7TMR_DISM_rcpt_extracell_dom2"/>
</dbReference>
<organism evidence="4 5">
    <name type="scientific">Catenovulum adriaticum</name>
    <dbReference type="NCBI Taxonomy" id="2984846"/>
    <lineage>
        <taxon>Bacteria</taxon>
        <taxon>Pseudomonadati</taxon>
        <taxon>Pseudomonadota</taxon>
        <taxon>Gammaproteobacteria</taxon>
        <taxon>Alteromonadales</taxon>
        <taxon>Alteromonadaceae</taxon>
        <taxon>Catenovulum</taxon>
    </lineage>
</organism>
<keyword evidence="1" id="KW-0472">Membrane</keyword>
<dbReference type="Proteomes" id="UP001163726">
    <property type="component" value="Chromosome"/>
</dbReference>
<feature type="transmembrane region" description="Helical" evidence="1">
    <location>
        <begin position="212"/>
        <end position="233"/>
    </location>
</feature>
<dbReference type="Gene3D" id="3.20.20.450">
    <property type="entry name" value="EAL domain"/>
    <property type="match status" value="1"/>
</dbReference>
<feature type="domain" description="GGDEF" evidence="3">
    <location>
        <begin position="588"/>
        <end position="721"/>
    </location>
</feature>
<dbReference type="SUPFAM" id="SSF141868">
    <property type="entry name" value="EAL domain-like"/>
    <property type="match status" value="1"/>
</dbReference>
<dbReference type="InterPro" id="IPR043128">
    <property type="entry name" value="Rev_trsase/Diguanyl_cyclase"/>
</dbReference>
<dbReference type="PROSITE" id="PS50887">
    <property type="entry name" value="GGDEF"/>
    <property type="match status" value="1"/>
</dbReference>
<sequence length="992" mass="112269">MVNKINSGVLIFLWMIFIGLIHPIKTAVAATNPAEKPFIHKHNSVVDLNNVLNGAQNSLTLGTYIQYTEAKNPLTIEQLVNGDLNLNWQNTERSTLALPRTPNPYWLNFTLLNSQKQSTQVYLYLDYALLEQIEVYQYNSATKALTTIATSGVNQAYYQRSFVHRAFVFPLNISANTQAQIFIKMKSESFFLLPLRLYTQQGFIEKEQQFNLAFGIALGILAVIIALSVFVAVTYQQTSFIYYACYSVSFFVFYSALKGFALEYLWPDQAYLSQPISFFALIVGLGFLNLFSISFLGLKNRAYWLYTTLFAVSCGCFVFSFVSLFLPHYYRISLAISIFMLSCILMLIAGLISVNKMMASKGYLFCFGLMNGAACLFVVSRFGWVNYSLMTEYSLIGSQFLAFFVLFTVLTERIKQSRRETLSAQLDAMHHYQQFYNIYQYAVEGHFTTTVDGKILHANKAFCELIGYSSLQDLLAQHTSITDFYVDLAVRKNLVENAQDKGSVLHFEAQWQTKDKQTIWVSLCLRYQNDADEGGILIGSAIDISSKKKADARLEFIAKHDSLTGLLNRLAFENLVTEVIKRSQTKQILHTLLYMDLDQFKLVNDTCGHKAGDAMLKQLTSELKMVLDKKGQIARLGGDEFGVLIPNKIDEQALLIANDLKQAVQDFRFLWGEQVFTLGVSIGMMTLGKSIDNFEDALSIADTACYAAKDKGRNRIHAYSLTDKDVNNRHDEMHQVGEIKQALEQNRFCLYAQTILSIQTRAKLKHYEVLLRMIDKNGQIVPPGLFLPAAERYGLMPKIDRWVINHYFKWLNEHPEQLEQLGQCAINLSGPSLADEDMQTFILDCFERYQIPFNKVCFEITESMAIQQLDETLEFIAVFKKLGCIFALDDFGSGFSSYGYLKNLPVNNVKIDGGFVKDMLQDPIDKAMVTSINEVAKAIGMGTVAEYVESKDILIELQNIGVNYAQGYAIAKPKPLSAMLTKNKKLETVEST</sequence>
<evidence type="ECO:0000259" key="2">
    <source>
        <dbReference type="PROSITE" id="PS50883"/>
    </source>
</evidence>
<dbReference type="SUPFAM" id="SSF55073">
    <property type="entry name" value="Nucleotide cyclase"/>
    <property type="match status" value="1"/>
</dbReference>
<accession>A0ABY7AMR5</accession>
<feature type="transmembrane region" description="Helical" evidence="1">
    <location>
        <begin position="303"/>
        <end position="326"/>
    </location>
</feature>
<dbReference type="Pfam" id="PF07696">
    <property type="entry name" value="7TMR-DISMED2"/>
    <property type="match status" value="1"/>
</dbReference>
<dbReference type="Pfam" id="PF13426">
    <property type="entry name" value="PAS_9"/>
    <property type="match status" value="1"/>
</dbReference>
<dbReference type="InterPro" id="IPR001633">
    <property type="entry name" value="EAL_dom"/>
</dbReference>
<dbReference type="NCBIfam" id="TIGR00229">
    <property type="entry name" value="sensory_box"/>
    <property type="match status" value="1"/>
</dbReference>
<dbReference type="SUPFAM" id="SSF55785">
    <property type="entry name" value="PYP-like sensor domain (PAS domain)"/>
    <property type="match status" value="1"/>
</dbReference>
<dbReference type="Gene3D" id="3.30.450.20">
    <property type="entry name" value="PAS domain"/>
    <property type="match status" value="1"/>
</dbReference>
<dbReference type="InterPro" id="IPR011623">
    <property type="entry name" value="7TMR_DISM_rcpt_extracell_dom1"/>
</dbReference>
<dbReference type="Gene3D" id="3.30.70.270">
    <property type="match status" value="1"/>
</dbReference>
<dbReference type="SMART" id="SM00091">
    <property type="entry name" value="PAS"/>
    <property type="match status" value="1"/>
</dbReference>
<feature type="transmembrane region" description="Helical" evidence="1">
    <location>
        <begin position="240"/>
        <end position="257"/>
    </location>
</feature>
<gene>
    <name evidence="4" type="ORF">OLW01_03300</name>
</gene>
<keyword evidence="1" id="KW-1133">Transmembrane helix</keyword>
<dbReference type="InterPro" id="IPR052155">
    <property type="entry name" value="Biofilm_reg_signaling"/>
</dbReference>
<dbReference type="Pfam" id="PF00990">
    <property type="entry name" value="GGDEF"/>
    <property type="match status" value="1"/>
</dbReference>
<dbReference type="InterPro" id="IPR035965">
    <property type="entry name" value="PAS-like_dom_sf"/>
</dbReference>
<reference evidence="4" key="1">
    <citation type="submission" date="2022-10" db="EMBL/GenBank/DDBJ databases">
        <title>Catenovulum adriacola sp. nov. isolated in the Harbour of Susak.</title>
        <authorList>
            <person name="Schoch T."/>
            <person name="Reich S.J."/>
            <person name="Stoeferle S."/>
            <person name="Flaiz M."/>
            <person name="Kazda M."/>
            <person name="Riedel C.U."/>
            <person name="Duerre P."/>
        </authorList>
    </citation>
    <scope>NUCLEOTIDE SEQUENCE</scope>
    <source>
        <strain evidence="4">TS8</strain>
    </source>
</reference>
<dbReference type="NCBIfam" id="TIGR00254">
    <property type="entry name" value="GGDEF"/>
    <property type="match status" value="1"/>
</dbReference>
<dbReference type="EMBL" id="CP109965">
    <property type="protein sequence ID" value="WAJ70850.1"/>
    <property type="molecule type" value="Genomic_DNA"/>
</dbReference>
<keyword evidence="1" id="KW-0812">Transmembrane</keyword>
<proteinExistence type="predicted"/>
<dbReference type="InterPro" id="IPR035919">
    <property type="entry name" value="EAL_sf"/>
</dbReference>
<feature type="transmembrane region" description="Helical" evidence="1">
    <location>
        <begin position="332"/>
        <end position="352"/>
    </location>
</feature>
<evidence type="ECO:0000256" key="1">
    <source>
        <dbReference type="SAM" id="Phobius"/>
    </source>
</evidence>
<feature type="domain" description="EAL" evidence="2">
    <location>
        <begin position="732"/>
        <end position="987"/>
    </location>
</feature>
<evidence type="ECO:0000313" key="5">
    <source>
        <dbReference type="Proteomes" id="UP001163726"/>
    </source>
</evidence>
<dbReference type="CDD" id="cd01949">
    <property type="entry name" value="GGDEF"/>
    <property type="match status" value="1"/>
</dbReference>
<evidence type="ECO:0000259" key="3">
    <source>
        <dbReference type="PROSITE" id="PS50887"/>
    </source>
</evidence>
<dbReference type="InterPro" id="IPR000014">
    <property type="entry name" value="PAS"/>
</dbReference>
<dbReference type="PANTHER" id="PTHR44757:SF2">
    <property type="entry name" value="BIOFILM ARCHITECTURE MAINTENANCE PROTEIN MBAA"/>
    <property type="match status" value="1"/>
</dbReference>
<dbReference type="SMART" id="SM00267">
    <property type="entry name" value="GGDEF"/>
    <property type="match status" value="1"/>
</dbReference>
<dbReference type="PANTHER" id="PTHR44757">
    <property type="entry name" value="DIGUANYLATE CYCLASE DGCP"/>
    <property type="match status" value="1"/>
</dbReference>
<dbReference type="CDD" id="cd01948">
    <property type="entry name" value="EAL"/>
    <property type="match status" value="1"/>
</dbReference>
<keyword evidence="5" id="KW-1185">Reference proteome</keyword>
<dbReference type="InterPro" id="IPR029787">
    <property type="entry name" value="Nucleotide_cyclase"/>
</dbReference>
<feature type="transmembrane region" description="Helical" evidence="1">
    <location>
        <begin position="277"/>
        <end position="296"/>
    </location>
</feature>
<dbReference type="Pfam" id="PF07695">
    <property type="entry name" value="7TMR-DISM_7TM"/>
    <property type="match status" value="1"/>
</dbReference>
<feature type="transmembrane region" description="Helical" evidence="1">
    <location>
        <begin position="364"/>
        <end position="384"/>
    </location>
</feature>
<dbReference type="CDD" id="cd00130">
    <property type="entry name" value="PAS"/>
    <property type="match status" value="1"/>
</dbReference>
<protein>
    <submittedName>
        <fullName evidence="4">EAL domain-containing protein</fullName>
    </submittedName>
</protein>
<dbReference type="Pfam" id="PF00563">
    <property type="entry name" value="EAL"/>
    <property type="match status" value="1"/>
</dbReference>